<dbReference type="Gene3D" id="3.40.50.1820">
    <property type="entry name" value="alpha/beta hydrolase"/>
    <property type="match status" value="1"/>
</dbReference>
<evidence type="ECO:0000256" key="1">
    <source>
        <dbReference type="SAM" id="SignalP"/>
    </source>
</evidence>
<feature type="chain" id="PRO_5045577628" description="Lipase" evidence="1">
    <location>
        <begin position="22"/>
        <end position="295"/>
    </location>
</feature>
<dbReference type="RefSeq" id="WP_400186913.1">
    <property type="nucleotide sequence ID" value="NZ_JBGORX010000001.1"/>
</dbReference>
<evidence type="ECO:0000313" key="3">
    <source>
        <dbReference type="Proteomes" id="UP001615550"/>
    </source>
</evidence>
<evidence type="ECO:0008006" key="4">
    <source>
        <dbReference type="Google" id="ProtNLM"/>
    </source>
</evidence>
<dbReference type="Proteomes" id="UP001615550">
    <property type="component" value="Unassembled WGS sequence"/>
</dbReference>
<proteinExistence type="predicted"/>
<keyword evidence="1" id="KW-0732">Signal</keyword>
<organism evidence="2 3">
    <name type="scientific">Legionella lytica</name>
    <dbReference type="NCBI Taxonomy" id="96232"/>
    <lineage>
        <taxon>Bacteria</taxon>
        <taxon>Pseudomonadati</taxon>
        <taxon>Pseudomonadota</taxon>
        <taxon>Gammaproteobacteria</taxon>
        <taxon>Legionellales</taxon>
        <taxon>Legionellaceae</taxon>
        <taxon>Legionella</taxon>
    </lineage>
</organism>
<sequence>MDFRRVLIAFLLAVFSTLIQADENSGIAFVHGTGDHREDAYGEYWKVDFIDGVAQGLANPENYVVIHCNYSNYMWDEAAGECTVDQLLKFIHEKNISKITVYTHSNGGNVLRWILSNPTYSSRYMALKKHIGKVVALAPSSTGTPLADLVLSGHVISSSLSWILGFHGDAIKQQRVGDMRIYNQELLFGTPGRPSLPIAFNPIIGTDVIASPLSAASYCNGYLLNSGLKITKLYLDKCSDGFLNCSSQEAAGKVWFYDKDRLENNWTLSHNQSRHACFGLDNILISALATTGAVQ</sequence>
<keyword evidence="3" id="KW-1185">Reference proteome</keyword>
<dbReference type="SUPFAM" id="SSF53474">
    <property type="entry name" value="alpha/beta-Hydrolases"/>
    <property type="match status" value="1"/>
</dbReference>
<name>A0ABW8D5W8_9GAMM</name>
<dbReference type="InterPro" id="IPR029058">
    <property type="entry name" value="AB_hydrolase_fold"/>
</dbReference>
<evidence type="ECO:0000313" key="2">
    <source>
        <dbReference type="EMBL" id="MFJ1268092.1"/>
    </source>
</evidence>
<feature type="signal peptide" evidence="1">
    <location>
        <begin position="1"/>
        <end position="21"/>
    </location>
</feature>
<comment type="caution">
    <text evidence="2">The sequence shown here is derived from an EMBL/GenBank/DDBJ whole genome shotgun (WGS) entry which is preliminary data.</text>
</comment>
<accession>A0ABW8D5W8</accession>
<gene>
    <name evidence="2" type="ORF">ACD661_05955</name>
</gene>
<reference evidence="2 3" key="1">
    <citation type="submission" date="2024-08" db="EMBL/GenBank/DDBJ databases">
        <title>Draft Genome Sequence of Legionella lytica strain DSB2004, Isolated From a Fire Sprinkler System.</title>
        <authorList>
            <person name="Everhart A.D."/>
            <person name="Kidane D.T."/>
            <person name="Farone A.L."/>
            <person name="Farone M.B."/>
        </authorList>
    </citation>
    <scope>NUCLEOTIDE SEQUENCE [LARGE SCALE GENOMIC DNA]</scope>
    <source>
        <strain evidence="2 3">DSB2004</strain>
    </source>
</reference>
<dbReference type="EMBL" id="JBGORX010000001">
    <property type="protein sequence ID" value="MFJ1268092.1"/>
    <property type="molecule type" value="Genomic_DNA"/>
</dbReference>
<protein>
    <recommendedName>
        <fullName evidence="4">Lipase</fullName>
    </recommendedName>
</protein>